<dbReference type="InterPro" id="IPR029072">
    <property type="entry name" value="YebC-like"/>
</dbReference>
<dbReference type="InterPro" id="IPR049083">
    <property type="entry name" value="TACO1_YebC_N"/>
</dbReference>
<evidence type="ECO:0000313" key="5">
    <source>
        <dbReference type="Proteomes" id="UP001642405"/>
    </source>
</evidence>
<accession>A0ABP0AX74</accession>
<comment type="similarity">
    <text evidence="1">Belongs to the TACO1 family.</text>
</comment>
<gene>
    <name evidence="4" type="ORF">SCUCBS95973_001271</name>
</gene>
<dbReference type="PANTHER" id="PTHR12532:SF0">
    <property type="entry name" value="TRANSLATIONAL ACTIVATOR OF CYTOCHROME C OXIDASE 1"/>
    <property type="match status" value="1"/>
</dbReference>
<dbReference type="Pfam" id="PF20772">
    <property type="entry name" value="TACO1_YebC_N"/>
    <property type="match status" value="1"/>
</dbReference>
<dbReference type="Gene3D" id="3.30.70.980">
    <property type="match status" value="2"/>
</dbReference>
<sequence length="309" mass="33546">MAGLRQTVPTSRARYACAQCRRTLATTPAVASGHNRWSKIRHEKGAADLKKTALRTGFTKNLTLYSQLYGPDPNMNAQLAAVVQNAKKAGVPKAVIEAAIARGQGKSADGARLDNVTYEIMMPLSVALIVDLETESKVRAMQDLNTVIRRKGGTMTSTKFFFTHRGRVILTPATEKTESDVSIPKVSVDDILEDAIEAGAEDVEADEEGQLVVWTAPLQTNAVVTAVEEGRFKAKLSVVSADTIWAANKETEAPLGDSSGGQILVEQRKLLELVAAFRAYTDVRAIYSNVAQGEASDEIWQQLAQDLDW</sequence>
<keyword evidence="5" id="KW-1185">Reference proteome</keyword>
<evidence type="ECO:0000259" key="2">
    <source>
        <dbReference type="Pfam" id="PF01709"/>
    </source>
</evidence>
<dbReference type="Pfam" id="PF01709">
    <property type="entry name" value="Transcrip_reg"/>
    <property type="match status" value="1"/>
</dbReference>
<dbReference type="InterPro" id="IPR026564">
    <property type="entry name" value="Transcrip_reg_TACO1-like_dom3"/>
</dbReference>
<evidence type="ECO:0000256" key="1">
    <source>
        <dbReference type="ARBA" id="ARBA00008724"/>
    </source>
</evidence>
<dbReference type="InterPro" id="IPR017856">
    <property type="entry name" value="Integrase-like_N"/>
</dbReference>
<protein>
    <submittedName>
        <fullName evidence="4">Uncharacterized protein</fullName>
    </submittedName>
</protein>
<feature type="domain" description="TACO1/YebC-like N-terminal" evidence="3">
    <location>
        <begin position="35"/>
        <end position="106"/>
    </location>
</feature>
<dbReference type="InterPro" id="IPR002876">
    <property type="entry name" value="Transcrip_reg_TACO1-like"/>
</dbReference>
<evidence type="ECO:0000313" key="4">
    <source>
        <dbReference type="EMBL" id="CAK7211871.1"/>
    </source>
</evidence>
<proteinExistence type="inferred from homology"/>
<reference evidence="4 5" key="1">
    <citation type="submission" date="2024-01" db="EMBL/GenBank/DDBJ databases">
        <authorList>
            <person name="Allen C."/>
            <person name="Tagirdzhanova G."/>
        </authorList>
    </citation>
    <scope>NUCLEOTIDE SEQUENCE [LARGE SCALE GENOMIC DNA]</scope>
</reference>
<evidence type="ECO:0000259" key="3">
    <source>
        <dbReference type="Pfam" id="PF20772"/>
    </source>
</evidence>
<dbReference type="Gene3D" id="1.10.10.200">
    <property type="match status" value="1"/>
</dbReference>
<dbReference type="Proteomes" id="UP001642405">
    <property type="component" value="Unassembled WGS sequence"/>
</dbReference>
<name>A0ABP0AX74_9PEZI</name>
<dbReference type="EMBL" id="CAWUHB010000004">
    <property type="protein sequence ID" value="CAK7211871.1"/>
    <property type="molecule type" value="Genomic_DNA"/>
</dbReference>
<feature type="domain" description="TACO1/YebC-like second and third" evidence="2">
    <location>
        <begin position="114"/>
        <end position="290"/>
    </location>
</feature>
<dbReference type="PANTHER" id="PTHR12532">
    <property type="entry name" value="TRANSLATIONAL ACTIVATOR OF CYTOCHROME C OXIDASE 1"/>
    <property type="match status" value="1"/>
</dbReference>
<comment type="caution">
    <text evidence="4">The sequence shown here is derived from an EMBL/GenBank/DDBJ whole genome shotgun (WGS) entry which is preliminary data.</text>
</comment>
<organism evidence="4 5">
    <name type="scientific">Sporothrix curviconia</name>
    <dbReference type="NCBI Taxonomy" id="1260050"/>
    <lineage>
        <taxon>Eukaryota</taxon>
        <taxon>Fungi</taxon>
        <taxon>Dikarya</taxon>
        <taxon>Ascomycota</taxon>
        <taxon>Pezizomycotina</taxon>
        <taxon>Sordariomycetes</taxon>
        <taxon>Sordariomycetidae</taxon>
        <taxon>Ophiostomatales</taxon>
        <taxon>Ophiostomataceae</taxon>
        <taxon>Sporothrix</taxon>
    </lineage>
</organism>
<dbReference type="InterPro" id="IPR048300">
    <property type="entry name" value="TACO1_YebC-like_2nd/3rd_dom"/>
</dbReference>
<dbReference type="SUPFAM" id="SSF75625">
    <property type="entry name" value="YebC-like"/>
    <property type="match status" value="1"/>
</dbReference>